<dbReference type="Proteomes" id="UP000190896">
    <property type="component" value="Unassembled WGS sequence"/>
</dbReference>
<organism evidence="3 4">
    <name type="scientific">Solemya velesiana gill symbiont</name>
    <dbReference type="NCBI Taxonomy" id="1918948"/>
    <lineage>
        <taxon>Bacteria</taxon>
        <taxon>Pseudomonadati</taxon>
        <taxon>Pseudomonadota</taxon>
        <taxon>Gammaproteobacteria</taxon>
        <taxon>sulfur-oxidizing symbionts</taxon>
    </lineage>
</organism>
<comment type="function">
    <text evidence="2">Antitoxin component of a type II toxin-antitoxin (TA) system.</text>
</comment>
<name>A0A1T2KT24_9GAMM</name>
<dbReference type="Pfam" id="PF02604">
    <property type="entry name" value="PhdYeFM_antitox"/>
    <property type="match status" value="1"/>
</dbReference>
<protein>
    <recommendedName>
        <fullName evidence="2">Antitoxin</fullName>
    </recommendedName>
</protein>
<dbReference type="NCBIfam" id="TIGR01552">
    <property type="entry name" value="phd_fam"/>
    <property type="match status" value="1"/>
</dbReference>
<dbReference type="InterPro" id="IPR006442">
    <property type="entry name" value="Antitoxin_Phd/YefM"/>
</dbReference>
<sequence length="93" mass="10403">MKLSESIKPISYLKSHTAEALRDVNEGQRTMVITQHGEAKAVLQDIPSYEQTQESLALLKMLAQSSKCNREGRSKPVKTAFADIRKRIKESTG</sequence>
<dbReference type="InterPro" id="IPR036165">
    <property type="entry name" value="YefM-like_sf"/>
</dbReference>
<evidence type="ECO:0000313" key="4">
    <source>
        <dbReference type="Proteomes" id="UP000190896"/>
    </source>
</evidence>
<dbReference type="Gene3D" id="3.40.1620.10">
    <property type="entry name" value="YefM-like domain"/>
    <property type="match status" value="1"/>
</dbReference>
<comment type="similarity">
    <text evidence="1 2">Belongs to the phD/YefM antitoxin family.</text>
</comment>
<dbReference type="PANTHER" id="PTHR33713">
    <property type="entry name" value="ANTITOXIN YAFN-RELATED"/>
    <property type="match status" value="1"/>
</dbReference>
<dbReference type="EMBL" id="MPRJ01000069">
    <property type="protein sequence ID" value="OOZ35876.1"/>
    <property type="molecule type" value="Genomic_DNA"/>
</dbReference>
<comment type="caution">
    <text evidence="3">The sequence shown here is derived from an EMBL/GenBank/DDBJ whole genome shotgun (WGS) entry which is preliminary data.</text>
</comment>
<evidence type="ECO:0000313" key="3">
    <source>
        <dbReference type="EMBL" id="OOZ35876.1"/>
    </source>
</evidence>
<evidence type="ECO:0000256" key="2">
    <source>
        <dbReference type="RuleBase" id="RU362080"/>
    </source>
</evidence>
<dbReference type="AlphaFoldDB" id="A0A1T2KT24"/>
<reference evidence="3 4" key="1">
    <citation type="submission" date="2016-11" db="EMBL/GenBank/DDBJ databases">
        <title>Mixed transmission modes and dynamic genome evolution in an obligate animal-bacterial symbiosis.</title>
        <authorList>
            <person name="Russell S.L."/>
            <person name="Corbett-Detig R.B."/>
            <person name="Cavanaugh C.M."/>
        </authorList>
    </citation>
    <scope>NUCLEOTIDE SEQUENCE [LARGE SCALE GENOMIC DNA]</scope>
    <source>
        <strain evidence="3">Se-Cadez</strain>
    </source>
</reference>
<dbReference type="PANTHER" id="PTHR33713:SF11">
    <property type="entry name" value="PREVENT-HOST-DEATH FAMILY PROTEIN"/>
    <property type="match status" value="1"/>
</dbReference>
<dbReference type="InterPro" id="IPR051405">
    <property type="entry name" value="phD/YefM_antitoxin"/>
</dbReference>
<keyword evidence="4" id="KW-1185">Reference proteome</keyword>
<proteinExistence type="inferred from homology"/>
<dbReference type="OrthoDB" id="7069202at2"/>
<dbReference type="SUPFAM" id="SSF143120">
    <property type="entry name" value="YefM-like"/>
    <property type="match status" value="1"/>
</dbReference>
<dbReference type="RefSeq" id="WP_078487843.1">
    <property type="nucleotide sequence ID" value="NZ_MPRJ01000069.1"/>
</dbReference>
<evidence type="ECO:0000256" key="1">
    <source>
        <dbReference type="ARBA" id="ARBA00009981"/>
    </source>
</evidence>
<accession>A0A1T2KT24</accession>
<gene>
    <name evidence="3" type="ORF">BOW51_09860</name>
</gene>